<evidence type="ECO:0000256" key="3">
    <source>
        <dbReference type="ARBA" id="ARBA00022519"/>
    </source>
</evidence>
<evidence type="ECO:0000256" key="6">
    <source>
        <dbReference type="ARBA" id="ARBA00023315"/>
    </source>
</evidence>
<keyword evidence="7" id="KW-1133">Transmembrane helix</keyword>
<dbReference type="Proteomes" id="UP001597546">
    <property type="component" value="Unassembled WGS sequence"/>
</dbReference>
<dbReference type="CDD" id="cd07984">
    <property type="entry name" value="LPLAT_LABLAT-like"/>
    <property type="match status" value="1"/>
</dbReference>
<evidence type="ECO:0000256" key="4">
    <source>
        <dbReference type="ARBA" id="ARBA00022679"/>
    </source>
</evidence>
<evidence type="ECO:0000313" key="9">
    <source>
        <dbReference type="Proteomes" id="UP001597546"/>
    </source>
</evidence>
<keyword evidence="4" id="KW-0808">Transferase</keyword>
<evidence type="ECO:0000256" key="5">
    <source>
        <dbReference type="ARBA" id="ARBA00023136"/>
    </source>
</evidence>
<dbReference type="PANTHER" id="PTHR30606">
    <property type="entry name" value="LIPID A BIOSYNTHESIS LAUROYL ACYLTRANSFERASE"/>
    <property type="match status" value="1"/>
</dbReference>
<dbReference type="PANTHER" id="PTHR30606:SF10">
    <property type="entry name" value="PHOSPHATIDYLINOSITOL MANNOSIDE ACYLTRANSFERASE"/>
    <property type="match status" value="1"/>
</dbReference>
<evidence type="ECO:0000256" key="2">
    <source>
        <dbReference type="ARBA" id="ARBA00022475"/>
    </source>
</evidence>
<protein>
    <submittedName>
        <fullName evidence="8">Lysophospholipid acyltransferase family protein</fullName>
    </submittedName>
</protein>
<keyword evidence="5 7" id="KW-0472">Membrane</keyword>
<evidence type="ECO:0000256" key="1">
    <source>
        <dbReference type="ARBA" id="ARBA00004533"/>
    </source>
</evidence>
<keyword evidence="9" id="KW-1185">Reference proteome</keyword>
<gene>
    <name evidence="8" type="ORF">ACFSSE_16730</name>
</gene>
<organism evidence="8 9">
    <name type="scientific">Pedobacter alpinus</name>
    <dbReference type="NCBI Taxonomy" id="1590643"/>
    <lineage>
        <taxon>Bacteria</taxon>
        <taxon>Pseudomonadati</taxon>
        <taxon>Bacteroidota</taxon>
        <taxon>Sphingobacteriia</taxon>
        <taxon>Sphingobacteriales</taxon>
        <taxon>Sphingobacteriaceae</taxon>
        <taxon>Pedobacter</taxon>
    </lineage>
</organism>
<accession>A0ABW5TWW5</accession>
<keyword evidence="7" id="KW-0812">Transmembrane</keyword>
<keyword evidence="6 8" id="KW-0012">Acyltransferase</keyword>
<dbReference type="InterPro" id="IPR004960">
    <property type="entry name" value="LipA_acyltrans"/>
</dbReference>
<comment type="subcellular location">
    <subcellularLocation>
        <location evidence="1">Cell inner membrane</location>
    </subcellularLocation>
</comment>
<reference evidence="9" key="1">
    <citation type="journal article" date="2019" name="Int. J. Syst. Evol. Microbiol.">
        <title>The Global Catalogue of Microorganisms (GCM) 10K type strain sequencing project: providing services to taxonomists for standard genome sequencing and annotation.</title>
        <authorList>
            <consortium name="The Broad Institute Genomics Platform"/>
            <consortium name="The Broad Institute Genome Sequencing Center for Infectious Disease"/>
            <person name="Wu L."/>
            <person name="Ma J."/>
        </authorList>
    </citation>
    <scope>NUCLEOTIDE SEQUENCE [LARGE SCALE GENOMIC DNA]</scope>
    <source>
        <strain evidence="9">KCTC 42456</strain>
    </source>
</reference>
<feature type="transmembrane region" description="Helical" evidence="7">
    <location>
        <begin position="12"/>
        <end position="37"/>
    </location>
</feature>
<sequence>MINKGLSKVLTVFLYAISLLPMPILYLLADVLFYFLYYIIKYRKQVVAENLKNSFPNKTAEELKAIEKEYFSYLADLIVEIVKMFSASPEFLKSKYTFTNYQLVAKYEAENKSYLIGVGHYGNWEWNTIVTPTVLKAQTLIIYKPLQNQFFDDFFKKAREKSGTKMIRMKIALREIVKHRNQLTTTVFASDQTPTPDDVHYWLPFLNQNTPVFSGLEKVAKTTNYPVIFCDMQRIKRGHYACDFKLVCDNPAEAADLEITKKHVALLENRINLEPAYWLWSHKRWKYKQNNNG</sequence>
<dbReference type="RefSeq" id="WP_379046396.1">
    <property type="nucleotide sequence ID" value="NZ_JBHSKW010000058.1"/>
</dbReference>
<dbReference type="Pfam" id="PF03279">
    <property type="entry name" value="Lip_A_acyltrans"/>
    <property type="match status" value="1"/>
</dbReference>
<keyword evidence="2" id="KW-1003">Cell membrane</keyword>
<keyword evidence="3" id="KW-0997">Cell inner membrane</keyword>
<evidence type="ECO:0000256" key="7">
    <source>
        <dbReference type="SAM" id="Phobius"/>
    </source>
</evidence>
<evidence type="ECO:0000313" key="8">
    <source>
        <dbReference type="EMBL" id="MFD2733358.1"/>
    </source>
</evidence>
<comment type="caution">
    <text evidence="8">The sequence shown here is derived from an EMBL/GenBank/DDBJ whole genome shotgun (WGS) entry which is preliminary data.</text>
</comment>
<name>A0ABW5TWW5_9SPHI</name>
<dbReference type="GO" id="GO:0016746">
    <property type="term" value="F:acyltransferase activity"/>
    <property type="evidence" value="ECO:0007669"/>
    <property type="project" value="UniProtKB-KW"/>
</dbReference>
<proteinExistence type="predicted"/>
<dbReference type="EMBL" id="JBHULV010000052">
    <property type="protein sequence ID" value="MFD2733358.1"/>
    <property type="molecule type" value="Genomic_DNA"/>
</dbReference>